<dbReference type="Gramene" id="KCW46232">
    <property type="protein sequence ID" value="KCW46232"/>
    <property type="gene ID" value="EUGRSUZ_K00121"/>
</dbReference>
<accession>A0A058ZWR3</accession>
<dbReference type="InParanoid" id="A0A058ZWR3"/>
<organism evidence="2">
    <name type="scientific">Eucalyptus grandis</name>
    <name type="common">Flooded gum</name>
    <dbReference type="NCBI Taxonomy" id="71139"/>
    <lineage>
        <taxon>Eukaryota</taxon>
        <taxon>Viridiplantae</taxon>
        <taxon>Streptophyta</taxon>
        <taxon>Embryophyta</taxon>
        <taxon>Tracheophyta</taxon>
        <taxon>Spermatophyta</taxon>
        <taxon>Magnoliopsida</taxon>
        <taxon>eudicotyledons</taxon>
        <taxon>Gunneridae</taxon>
        <taxon>Pentapetalae</taxon>
        <taxon>rosids</taxon>
        <taxon>malvids</taxon>
        <taxon>Myrtales</taxon>
        <taxon>Myrtaceae</taxon>
        <taxon>Myrtoideae</taxon>
        <taxon>Eucalypteae</taxon>
        <taxon>Eucalyptus</taxon>
    </lineage>
</organism>
<evidence type="ECO:0000256" key="1">
    <source>
        <dbReference type="SAM" id="SignalP"/>
    </source>
</evidence>
<feature type="chain" id="PRO_5001567050" description="Secreted protein" evidence="1">
    <location>
        <begin position="19"/>
        <end position="146"/>
    </location>
</feature>
<feature type="signal peptide" evidence="1">
    <location>
        <begin position="1"/>
        <end position="18"/>
    </location>
</feature>
<gene>
    <name evidence="2" type="ORF">EUGRSUZ_K00121</name>
</gene>
<proteinExistence type="predicted"/>
<dbReference type="EMBL" id="KK198763">
    <property type="protein sequence ID" value="KCW46232.1"/>
    <property type="molecule type" value="Genomic_DNA"/>
</dbReference>
<protein>
    <recommendedName>
        <fullName evidence="3">Secreted protein</fullName>
    </recommendedName>
</protein>
<sequence>MLQIALFLIPFTLKRVETTTAILFLQLLLSPKRTDEALALCKISGGQEIQEMPEATHVRIHWLVLTHRLFCSAYLLIHAQTVEASNRDPCPLTIQNSPVDQTCVQAIAQPFDMVSDVNLQGTVDFGYQFQRATILGIHDLEARRAL</sequence>
<name>A0A058ZWR3_EUCGR</name>
<evidence type="ECO:0000313" key="2">
    <source>
        <dbReference type="EMBL" id="KCW46232.1"/>
    </source>
</evidence>
<dbReference type="AlphaFoldDB" id="A0A058ZWR3"/>
<evidence type="ECO:0008006" key="3">
    <source>
        <dbReference type="Google" id="ProtNLM"/>
    </source>
</evidence>
<reference evidence="2" key="1">
    <citation type="submission" date="2013-07" db="EMBL/GenBank/DDBJ databases">
        <title>The genome of Eucalyptus grandis.</title>
        <authorList>
            <person name="Schmutz J."/>
            <person name="Hayes R."/>
            <person name="Myburg A."/>
            <person name="Tuskan G."/>
            <person name="Grattapaglia D."/>
            <person name="Rokhsar D.S."/>
        </authorList>
    </citation>
    <scope>NUCLEOTIDE SEQUENCE</scope>
    <source>
        <tissue evidence="2">Leaf extractions</tissue>
    </source>
</reference>
<keyword evidence="1" id="KW-0732">Signal</keyword>